<dbReference type="InterPro" id="IPR003961">
    <property type="entry name" value="FN3_dom"/>
</dbReference>
<feature type="region of interest" description="Disordered" evidence="1">
    <location>
        <begin position="266"/>
        <end position="285"/>
    </location>
</feature>
<accession>A0ABR4Q1B7</accession>
<dbReference type="SUPFAM" id="SSF49265">
    <property type="entry name" value="Fibronectin type III"/>
    <property type="match status" value="1"/>
</dbReference>
<dbReference type="PROSITE" id="PS50853">
    <property type="entry name" value="FN3"/>
    <property type="match status" value="1"/>
</dbReference>
<keyword evidence="2" id="KW-0812">Transmembrane</keyword>
<organism evidence="4 5">
    <name type="scientific">Taenia crassiceps</name>
    <dbReference type="NCBI Taxonomy" id="6207"/>
    <lineage>
        <taxon>Eukaryota</taxon>
        <taxon>Metazoa</taxon>
        <taxon>Spiralia</taxon>
        <taxon>Lophotrochozoa</taxon>
        <taxon>Platyhelminthes</taxon>
        <taxon>Cestoda</taxon>
        <taxon>Eucestoda</taxon>
        <taxon>Cyclophyllidea</taxon>
        <taxon>Taeniidae</taxon>
        <taxon>Taenia</taxon>
    </lineage>
</organism>
<keyword evidence="5" id="KW-1185">Reference proteome</keyword>
<gene>
    <name evidence="4" type="ORF">TcWFU_002939</name>
</gene>
<sequence>MLACLVMNSGLCHYAVLDPTAVGNMSICASIKLGGPRDERNIRRENTVLQSVALINTAQKNAKGMRRPTFEATYYEYLSYMLLLIDDPEGVEGEFGGFEILIKPGGLTSQSQWQSMHNLTREERKYKLVERRLAATCAVTVRGLVLPDTYSKMAEPVEYRRMNPVLRAPRNVQLNPIGTCTVRMSWDPPEQPYGRIVDYSILWTLDGQRQEPIIRSSGRSYDFSRLKPKQSLSVFISARSQPSLSSRFHYVSSHSKPVTVITPRCKEDGEGVTDTTSSGTTQKPVSVTTGGSASIPFSATALFSSLIVALLLIELVACVIFVSNSQMTNTTVDIVSRFVFSTK</sequence>
<feature type="transmembrane region" description="Helical" evidence="2">
    <location>
        <begin position="301"/>
        <end position="322"/>
    </location>
</feature>
<name>A0ABR4Q1B7_9CEST</name>
<reference evidence="4 5" key="1">
    <citation type="journal article" date="2022" name="Front. Cell. Infect. Microbiol.">
        <title>The Genomes of Two Strains of Taenia crassiceps the Animal Model for the Study of Human Cysticercosis.</title>
        <authorList>
            <person name="Bobes R.J."/>
            <person name="Estrada K."/>
            <person name="Rios-Valencia D.G."/>
            <person name="Calderon-Gallegos A."/>
            <person name="de la Torre P."/>
            <person name="Carrero J.C."/>
            <person name="Sanchez-Flores A."/>
            <person name="Laclette J.P."/>
        </authorList>
    </citation>
    <scope>NUCLEOTIDE SEQUENCE [LARGE SCALE GENOMIC DNA]</scope>
    <source>
        <strain evidence="4">WFUcys</strain>
    </source>
</reference>
<keyword evidence="2" id="KW-1133">Transmembrane helix</keyword>
<proteinExistence type="predicted"/>
<dbReference type="Proteomes" id="UP001651158">
    <property type="component" value="Unassembled WGS sequence"/>
</dbReference>
<dbReference type="InterPro" id="IPR013783">
    <property type="entry name" value="Ig-like_fold"/>
</dbReference>
<dbReference type="InterPro" id="IPR036116">
    <property type="entry name" value="FN3_sf"/>
</dbReference>
<dbReference type="CDD" id="cd00063">
    <property type="entry name" value="FN3"/>
    <property type="match status" value="1"/>
</dbReference>
<feature type="domain" description="Fibronectin type-III" evidence="3">
    <location>
        <begin position="168"/>
        <end position="265"/>
    </location>
</feature>
<protein>
    <recommendedName>
        <fullName evidence="3">Fibronectin type-III domain-containing protein</fullName>
    </recommendedName>
</protein>
<dbReference type="Pfam" id="PF00041">
    <property type="entry name" value="fn3"/>
    <property type="match status" value="1"/>
</dbReference>
<dbReference type="EMBL" id="JAKROA010000020">
    <property type="protein sequence ID" value="KAL5103148.1"/>
    <property type="molecule type" value="Genomic_DNA"/>
</dbReference>
<evidence type="ECO:0000256" key="1">
    <source>
        <dbReference type="SAM" id="MobiDB-lite"/>
    </source>
</evidence>
<feature type="compositionally biased region" description="Polar residues" evidence="1">
    <location>
        <begin position="273"/>
        <end position="285"/>
    </location>
</feature>
<keyword evidence="2" id="KW-0472">Membrane</keyword>
<evidence type="ECO:0000256" key="2">
    <source>
        <dbReference type="SAM" id="Phobius"/>
    </source>
</evidence>
<evidence type="ECO:0000259" key="3">
    <source>
        <dbReference type="PROSITE" id="PS50853"/>
    </source>
</evidence>
<comment type="caution">
    <text evidence="4">The sequence shown here is derived from an EMBL/GenBank/DDBJ whole genome shotgun (WGS) entry which is preliminary data.</text>
</comment>
<dbReference type="Gene3D" id="2.60.40.10">
    <property type="entry name" value="Immunoglobulins"/>
    <property type="match status" value="1"/>
</dbReference>
<evidence type="ECO:0000313" key="5">
    <source>
        <dbReference type="Proteomes" id="UP001651158"/>
    </source>
</evidence>
<evidence type="ECO:0000313" key="4">
    <source>
        <dbReference type="EMBL" id="KAL5103148.1"/>
    </source>
</evidence>